<evidence type="ECO:0000313" key="2">
    <source>
        <dbReference type="EMBL" id="CUH78316.1"/>
    </source>
</evidence>
<dbReference type="RefSeq" id="WP_058289898.1">
    <property type="nucleotide sequence ID" value="NZ_CYSD01000030.1"/>
</dbReference>
<dbReference type="PROSITE" id="PS51819">
    <property type="entry name" value="VOC"/>
    <property type="match status" value="1"/>
</dbReference>
<dbReference type="STRING" id="928856.SAMN04488049_12313"/>
<dbReference type="AlphaFoldDB" id="A0A0P1G9V3"/>
<organism evidence="2 3">
    <name type="scientific">Tritonibacter multivorans</name>
    <dbReference type="NCBI Taxonomy" id="928856"/>
    <lineage>
        <taxon>Bacteria</taxon>
        <taxon>Pseudomonadati</taxon>
        <taxon>Pseudomonadota</taxon>
        <taxon>Alphaproteobacteria</taxon>
        <taxon>Rhodobacterales</taxon>
        <taxon>Paracoccaceae</taxon>
        <taxon>Tritonibacter</taxon>
    </lineage>
</organism>
<dbReference type="SUPFAM" id="SSF54593">
    <property type="entry name" value="Glyoxalase/Bleomycin resistance protein/Dihydroxybiphenyl dioxygenase"/>
    <property type="match status" value="1"/>
</dbReference>
<evidence type="ECO:0000313" key="3">
    <source>
        <dbReference type="Proteomes" id="UP000052022"/>
    </source>
</evidence>
<sequence length="124" mass="13365">MFDHVEFTVSDISAAYAFYAPIFTAIGAEVAFFDVGAGELGIEMGGVTAFLITEGKATKPHLHICFKATGKKVVETAYQGAITGGGRCNGGPGYRDHYEPGYYAAYVFDPDGHNIEILFREPQC</sequence>
<dbReference type="InterPro" id="IPR037523">
    <property type="entry name" value="VOC_core"/>
</dbReference>
<reference evidence="2 3" key="1">
    <citation type="submission" date="2015-09" db="EMBL/GenBank/DDBJ databases">
        <authorList>
            <consortium name="Swine Surveillance"/>
        </authorList>
    </citation>
    <scope>NUCLEOTIDE SEQUENCE [LARGE SCALE GENOMIC DNA]</scope>
    <source>
        <strain evidence="2 3">CECT 7557</strain>
    </source>
</reference>
<dbReference type="EMBL" id="CYSD01000030">
    <property type="protein sequence ID" value="CUH78316.1"/>
    <property type="molecule type" value="Genomic_DNA"/>
</dbReference>
<dbReference type="InterPro" id="IPR029068">
    <property type="entry name" value="Glyas_Bleomycin-R_OHBP_Dase"/>
</dbReference>
<dbReference type="PANTHER" id="PTHR35006">
    <property type="entry name" value="GLYOXALASE FAMILY PROTEIN (AFU_ORTHOLOGUE AFUA_5G14830)"/>
    <property type="match status" value="1"/>
</dbReference>
<name>A0A0P1G9V3_9RHOB</name>
<feature type="domain" description="VOC" evidence="1">
    <location>
        <begin position="1"/>
        <end position="120"/>
    </location>
</feature>
<dbReference type="Pfam" id="PF00903">
    <property type="entry name" value="Glyoxalase"/>
    <property type="match status" value="1"/>
</dbReference>
<dbReference type="Gene3D" id="3.10.180.10">
    <property type="entry name" value="2,3-Dihydroxybiphenyl 1,2-Dioxygenase, domain 1"/>
    <property type="match status" value="1"/>
</dbReference>
<keyword evidence="3" id="KW-1185">Reference proteome</keyword>
<evidence type="ECO:0000259" key="1">
    <source>
        <dbReference type="PROSITE" id="PS51819"/>
    </source>
</evidence>
<protein>
    <submittedName>
        <fullName evidence="2">Glyoxalase-like domain protein</fullName>
    </submittedName>
</protein>
<dbReference type="OrthoDB" id="9807407at2"/>
<accession>A0A0P1G9V3</accession>
<dbReference type="Proteomes" id="UP000052022">
    <property type="component" value="Unassembled WGS sequence"/>
</dbReference>
<gene>
    <name evidence="2" type="ORF">TRM7557_01820</name>
</gene>
<dbReference type="InterPro" id="IPR004360">
    <property type="entry name" value="Glyas_Fos-R_dOase_dom"/>
</dbReference>
<proteinExistence type="predicted"/>
<dbReference type="PANTHER" id="PTHR35006:SF2">
    <property type="entry name" value="GLYOXALASE FAMILY PROTEIN (AFU_ORTHOLOGUE AFUA_5G14830)"/>
    <property type="match status" value="1"/>
</dbReference>